<evidence type="ECO:0000313" key="2">
    <source>
        <dbReference type="Proteomes" id="UP000219338"/>
    </source>
</evidence>
<protein>
    <submittedName>
        <fullName evidence="1">Uncharacterized protein</fullName>
    </submittedName>
</protein>
<name>A0A284RLH4_ARMOS</name>
<dbReference type="OrthoDB" id="2953592at2759"/>
<organism evidence="1 2">
    <name type="scientific">Armillaria ostoyae</name>
    <name type="common">Armillaria root rot fungus</name>
    <dbReference type="NCBI Taxonomy" id="47428"/>
    <lineage>
        <taxon>Eukaryota</taxon>
        <taxon>Fungi</taxon>
        <taxon>Dikarya</taxon>
        <taxon>Basidiomycota</taxon>
        <taxon>Agaricomycotina</taxon>
        <taxon>Agaricomycetes</taxon>
        <taxon>Agaricomycetidae</taxon>
        <taxon>Agaricales</taxon>
        <taxon>Marasmiineae</taxon>
        <taxon>Physalacriaceae</taxon>
        <taxon>Armillaria</taxon>
    </lineage>
</organism>
<dbReference type="EMBL" id="FUEG01000011">
    <property type="protein sequence ID" value="SJL09603.1"/>
    <property type="molecule type" value="Genomic_DNA"/>
</dbReference>
<evidence type="ECO:0000313" key="1">
    <source>
        <dbReference type="EMBL" id="SJL09603.1"/>
    </source>
</evidence>
<dbReference type="Proteomes" id="UP000219338">
    <property type="component" value="Unassembled WGS sequence"/>
</dbReference>
<dbReference type="OMA" id="HTFCAFI"/>
<accession>A0A284RLH4</accession>
<keyword evidence="2" id="KW-1185">Reference proteome</keyword>
<proteinExistence type="predicted"/>
<sequence length="521" mass="58337">MSLYEHLTKLNNTTYPATDMIKSLVEILSHELCASNLRRSSHTFCAFISRSRDLCDHINFLIKKSIGEDGWTSYDEYTAMIEPLEALLLSISEVTDTSCVETLADTVDISEWIEGAKLWSIDRQKIQDSLSSVCSEKVFQSLAQTVTSEDVAHAAKHDDNVFMDNLVRALERRLVAKRAKFSADGHKQLVLIQKELQVIRSKLQGCQSDKLIVIAIKSTILVNGLTEVTINTPVTRIRERFGSFAVISKAYELIKYISANFDQSHLSEMQEKYAHLVLLLSEGLGQDPPEDTGMPESFLELRKLPGQIRPPYYLQTLILVQYCNTLVKHYRATKPKPSRKPVDDAVAATVTALQGAVKLGSQTLNGSTFDFGSMQSNEVTTSYQIATNTIQSSCSSYKIEFDASRVHTAKENDTKRLQAWEDRMKARDRNERGAQVSIVVKFKDASGKILSPNFSDLTISVPSTTSLDVILWEIASRMEPGMRDRVRSSSHFETVSPREVLQLSDPASKVGKRILQLTLDA</sequence>
<reference evidence="2" key="1">
    <citation type="journal article" date="2017" name="Nat. Ecol. Evol.">
        <title>Genome expansion and lineage-specific genetic innovations in the forest pathogenic fungi Armillaria.</title>
        <authorList>
            <person name="Sipos G."/>
            <person name="Prasanna A.N."/>
            <person name="Walter M.C."/>
            <person name="O'Connor E."/>
            <person name="Balint B."/>
            <person name="Krizsan K."/>
            <person name="Kiss B."/>
            <person name="Hess J."/>
            <person name="Varga T."/>
            <person name="Slot J."/>
            <person name="Riley R."/>
            <person name="Boka B."/>
            <person name="Rigling D."/>
            <person name="Barry K."/>
            <person name="Lee J."/>
            <person name="Mihaltcheva S."/>
            <person name="LaButti K."/>
            <person name="Lipzen A."/>
            <person name="Waldron R."/>
            <person name="Moloney N.M."/>
            <person name="Sperisen C."/>
            <person name="Kredics L."/>
            <person name="Vagvoelgyi C."/>
            <person name="Patrignani A."/>
            <person name="Fitzpatrick D."/>
            <person name="Nagy I."/>
            <person name="Doyle S."/>
            <person name="Anderson J.B."/>
            <person name="Grigoriev I.V."/>
            <person name="Gueldener U."/>
            <person name="Muensterkoetter M."/>
            <person name="Nagy L.G."/>
        </authorList>
    </citation>
    <scope>NUCLEOTIDE SEQUENCE [LARGE SCALE GENOMIC DNA]</scope>
    <source>
        <strain evidence="2">C18/9</strain>
    </source>
</reference>
<gene>
    <name evidence="1" type="ORF">ARMOST_12983</name>
</gene>
<dbReference type="AlphaFoldDB" id="A0A284RLH4"/>